<evidence type="ECO:0008006" key="4">
    <source>
        <dbReference type="Google" id="ProtNLM"/>
    </source>
</evidence>
<dbReference type="PROSITE" id="PS51257">
    <property type="entry name" value="PROKAR_LIPOPROTEIN"/>
    <property type="match status" value="1"/>
</dbReference>
<dbReference type="Proteomes" id="UP000585638">
    <property type="component" value="Unassembled WGS sequence"/>
</dbReference>
<dbReference type="RefSeq" id="WP_184864669.1">
    <property type="nucleotide sequence ID" value="NZ_BAAAWY010000018.1"/>
</dbReference>
<proteinExistence type="predicted"/>
<name>A0A7W9KIX9_9PSEU</name>
<accession>A0A7W9KIX9</accession>
<gene>
    <name evidence="2" type="ORF">BJ998_004592</name>
</gene>
<keyword evidence="1" id="KW-0732">Signal</keyword>
<dbReference type="EMBL" id="JACHIR010000001">
    <property type="protein sequence ID" value="MBB5893396.1"/>
    <property type="molecule type" value="Genomic_DNA"/>
</dbReference>
<evidence type="ECO:0000256" key="1">
    <source>
        <dbReference type="SAM" id="SignalP"/>
    </source>
</evidence>
<dbReference type="AlphaFoldDB" id="A0A7W9KIX9"/>
<reference evidence="2 3" key="1">
    <citation type="submission" date="2020-08" db="EMBL/GenBank/DDBJ databases">
        <title>Sequencing the genomes of 1000 actinobacteria strains.</title>
        <authorList>
            <person name="Klenk H.-P."/>
        </authorList>
    </citation>
    <scope>NUCLEOTIDE SEQUENCE [LARGE SCALE GENOMIC DNA]</scope>
    <source>
        <strain evidence="2 3">DSM 43851</strain>
    </source>
</reference>
<feature type="chain" id="PRO_5031112188" description="Small secreted protein" evidence="1">
    <location>
        <begin position="25"/>
        <end position="121"/>
    </location>
</feature>
<sequence length="121" mass="12626">MRAKLVVTVALSSLFALTACDASAAGTPSTKSEICAQALGSAVLGEIGDAAQRDAQHAKELADLFQKLSTQTQDQELSKALSDAAQTAGEAALKHLTDGDLAKWAQQEADRINALRKVCTN</sequence>
<comment type="caution">
    <text evidence="2">The sequence shown here is derived from an EMBL/GenBank/DDBJ whole genome shotgun (WGS) entry which is preliminary data.</text>
</comment>
<protein>
    <recommendedName>
        <fullName evidence="4">Small secreted protein</fullName>
    </recommendedName>
</protein>
<evidence type="ECO:0000313" key="3">
    <source>
        <dbReference type="Proteomes" id="UP000585638"/>
    </source>
</evidence>
<organism evidence="2 3">
    <name type="scientific">Kutzneria kofuensis</name>
    <dbReference type="NCBI Taxonomy" id="103725"/>
    <lineage>
        <taxon>Bacteria</taxon>
        <taxon>Bacillati</taxon>
        <taxon>Actinomycetota</taxon>
        <taxon>Actinomycetes</taxon>
        <taxon>Pseudonocardiales</taxon>
        <taxon>Pseudonocardiaceae</taxon>
        <taxon>Kutzneria</taxon>
    </lineage>
</organism>
<feature type="signal peptide" evidence="1">
    <location>
        <begin position="1"/>
        <end position="24"/>
    </location>
</feature>
<evidence type="ECO:0000313" key="2">
    <source>
        <dbReference type="EMBL" id="MBB5893396.1"/>
    </source>
</evidence>
<keyword evidence="3" id="KW-1185">Reference proteome</keyword>